<dbReference type="Proteomes" id="UP001651880">
    <property type="component" value="Unassembled WGS sequence"/>
</dbReference>
<evidence type="ECO:0000313" key="13">
    <source>
        <dbReference type="EMBL" id="MCQ1531834.1"/>
    </source>
</evidence>
<dbReference type="PANTHER" id="PTHR43221:SF2">
    <property type="entry name" value="PROTEASE HTPX HOMOLOG"/>
    <property type="match status" value="1"/>
</dbReference>
<evidence type="ECO:0000256" key="3">
    <source>
        <dbReference type="ARBA" id="ARBA00022670"/>
    </source>
</evidence>
<keyword evidence="3" id="KW-0645">Protease</keyword>
<keyword evidence="6" id="KW-0378">Hydrolase</keyword>
<protein>
    <submittedName>
        <fullName evidence="13">Zinc metalloprotease HtpX</fullName>
    </submittedName>
</protein>
<feature type="transmembrane region" description="Helical" evidence="11">
    <location>
        <begin position="39"/>
        <end position="63"/>
    </location>
</feature>
<name>A0ABT1NL52_9FIRM</name>
<feature type="transmembrane region" description="Helical" evidence="11">
    <location>
        <begin position="149"/>
        <end position="166"/>
    </location>
</feature>
<dbReference type="InterPro" id="IPR001915">
    <property type="entry name" value="Peptidase_M48"/>
</dbReference>
<feature type="transmembrane region" description="Helical" evidence="11">
    <location>
        <begin position="499"/>
        <end position="519"/>
    </location>
</feature>
<dbReference type="InterPro" id="IPR050083">
    <property type="entry name" value="HtpX_protease"/>
</dbReference>
<evidence type="ECO:0000256" key="4">
    <source>
        <dbReference type="ARBA" id="ARBA00022692"/>
    </source>
</evidence>
<dbReference type="CDD" id="cd07338">
    <property type="entry name" value="M48B_HtpX_like"/>
    <property type="match status" value="1"/>
</dbReference>
<evidence type="ECO:0000259" key="12">
    <source>
        <dbReference type="Pfam" id="PF01435"/>
    </source>
</evidence>
<comment type="cofactor">
    <cofactor evidence="1">
        <name>Zn(2+)</name>
        <dbReference type="ChEBI" id="CHEBI:29105"/>
    </cofactor>
</comment>
<evidence type="ECO:0000256" key="10">
    <source>
        <dbReference type="ARBA" id="ARBA00023136"/>
    </source>
</evidence>
<evidence type="ECO:0000256" key="9">
    <source>
        <dbReference type="ARBA" id="ARBA00023049"/>
    </source>
</evidence>
<keyword evidence="10 11" id="KW-0472">Membrane</keyword>
<evidence type="ECO:0000256" key="8">
    <source>
        <dbReference type="ARBA" id="ARBA00022989"/>
    </source>
</evidence>
<dbReference type="EMBL" id="JAJEKE010000034">
    <property type="protein sequence ID" value="MCQ1531834.1"/>
    <property type="molecule type" value="Genomic_DNA"/>
</dbReference>
<dbReference type="Pfam" id="PF01435">
    <property type="entry name" value="Peptidase_M48"/>
    <property type="match status" value="1"/>
</dbReference>
<keyword evidence="2" id="KW-1003">Cell membrane</keyword>
<gene>
    <name evidence="13" type="ORF">LJD61_20160</name>
</gene>
<keyword evidence="14" id="KW-1185">Reference proteome</keyword>
<keyword evidence="8 11" id="KW-1133">Transmembrane helix</keyword>
<dbReference type="Gene3D" id="3.30.2010.10">
    <property type="entry name" value="Metalloproteases ('zincins'), catalytic domain"/>
    <property type="match status" value="1"/>
</dbReference>
<reference evidence="13 14" key="1">
    <citation type="submission" date="2021-10" db="EMBL/GenBank/DDBJ databases">
        <title>Lutispora strain m25 sp. nov., a thermophilic, non-spore-forming bacterium isolated from a lab-scale methanogenic bioreactor digesting anaerobic sludge.</title>
        <authorList>
            <person name="El Houari A."/>
            <person name="Mcdonald J."/>
        </authorList>
    </citation>
    <scope>NUCLEOTIDE SEQUENCE [LARGE SCALE GENOMIC DNA]</scope>
    <source>
        <strain evidence="14">m25</strain>
    </source>
</reference>
<keyword evidence="4 11" id="KW-0812">Transmembrane</keyword>
<organism evidence="13 14">
    <name type="scientific">Lutispora saccharofermentans</name>
    <dbReference type="NCBI Taxonomy" id="3024236"/>
    <lineage>
        <taxon>Bacteria</taxon>
        <taxon>Bacillati</taxon>
        <taxon>Bacillota</taxon>
        <taxon>Clostridia</taxon>
        <taxon>Lutisporales</taxon>
        <taxon>Lutisporaceae</taxon>
        <taxon>Lutispora</taxon>
    </lineage>
</organism>
<comment type="caution">
    <text evidence="13">The sequence shown here is derived from an EMBL/GenBank/DDBJ whole genome shotgun (WGS) entry which is preliminary data.</text>
</comment>
<evidence type="ECO:0000256" key="7">
    <source>
        <dbReference type="ARBA" id="ARBA00022833"/>
    </source>
</evidence>
<feature type="domain" description="Peptidase M48" evidence="12">
    <location>
        <begin position="74"/>
        <end position="303"/>
    </location>
</feature>
<feature type="transmembrane region" description="Helical" evidence="11">
    <location>
        <begin position="12"/>
        <end position="33"/>
    </location>
</feature>
<feature type="transmembrane region" description="Helical" evidence="11">
    <location>
        <begin position="362"/>
        <end position="383"/>
    </location>
</feature>
<evidence type="ECO:0000256" key="11">
    <source>
        <dbReference type="SAM" id="Phobius"/>
    </source>
</evidence>
<accession>A0ABT1NL52</accession>
<sequence length="522" mass="59011">MKVFDSIKRKALLSLTLTFGILFAAATALIYYLEMPLAYGFYVSLTVAGLQYLLGPFIIEMLFEISFERDIKDTDPRLYEFLERTCSELGMPMPKIGIIDDGNPNAFTYGHIPRNARIVVTTGLIDLLTEEELEAVAAHELGHIKNYDFILMTIVSVIPMLLYQIYAFTNRDKGKPTYLIGLMAYGAYIISQYAVLFFSRVREYYADNFSVRTVNSDDALGSALVKIAYGFVKVENKKPAKANALGVVNNLQSQSFVLNNYKAAECGKVIEKLINWDIKSIWGRLYELSSTHPLTAKRIMAMKGKNIENRGISFKQVSSFAAQVFLNYLPHAAAVILSISSIRENFAWRMPLAGIARGLYESFIANPVNMAVFGAALLIRYYYIYGNKHQANSIEELLMREDASPIKGIPAVLEGTIVGRGIPGLFYSEDLIIDDGSGIMLLDYKQPLRFLEFLFGTFLVEELIERKVKVVGWYRRANRPYFLCKNIVMRDKKVVCYPYLINKIAGYAFLAAGLITYIFRMI</sequence>
<feature type="transmembrane region" description="Helical" evidence="11">
    <location>
        <begin position="178"/>
        <end position="198"/>
    </location>
</feature>
<dbReference type="RefSeq" id="WP_255229409.1">
    <property type="nucleotide sequence ID" value="NZ_JAJEKE010000034.1"/>
</dbReference>
<keyword evidence="9 13" id="KW-0482">Metalloprotease</keyword>
<evidence type="ECO:0000256" key="6">
    <source>
        <dbReference type="ARBA" id="ARBA00022801"/>
    </source>
</evidence>
<proteinExistence type="predicted"/>
<evidence type="ECO:0000256" key="1">
    <source>
        <dbReference type="ARBA" id="ARBA00001947"/>
    </source>
</evidence>
<evidence type="ECO:0000256" key="2">
    <source>
        <dbReference type="ARBA" id="ARBA00022475"/>
    </source>
</evidence>
<evidence type="ECO:0000256" key="5">
    <source>
        <dbReference type="ARBA" id="ARBA00022723"/>
    </source>
</evidence>
<feature type="transmembrane region" description="Helical" evidence="11">
    <location>
        <begin position="320"/>
        <end position="342"/>
    </location>
</feature>
<evidence type="ECO:0000313" key="14">
    <source>
        <dbReference type="Proteomes" id="UP001651880"/>
    </source>
</evidence>
<dbReference type="GO" id="GO:0008237">
    <property type="term" value="F:metallopeptidase activity"/>
    <property type="evidence" value="ECO:0007669"/>
    <property type="project" value="UniProtKB-KW"/>
</dbReference>
<keyword evidence="5" id="KW-0479">Metal-binding</keyword>
<keyword evidence="7" id="KW-0862">Zinc</keyword>
<dbReference type="PANTHER" id="PTHR43221">
    <property type="entry name" value="PROTEASE HTPX"/>
    <property type="match status" value="1"/>
</dbReference>